<protein>
    <recommendedName>
        <fullName evidence="2">Peptidase M10 serralysin C-terminal domain-containing protein</fullName>
    </recommendedName>
</protein>
<dbReference type="EMBL" id="UINC01005469">
    <property type="protein sequence ID" value="SVA21527.1"/>
    <property type="molecule type" value="Genomic_DNA"/>
</dbReference>
<accession>A0A381U2K0</accession>
<reference evidence="1" key="1">
    <citation type="submission" date="2018-05" db="EMBL/GenBank/DDBJ databases">
        <authorList>
            <person name="Lanie J.A."/>
            <person name="Ng W.-L."/>
            <person name="Kazmierczak K.M."/>
            <person name="Andrzejewski T.M."/>
            <person name="Davidsen T.M."/>
            <person name="Wayne K.J."/>
            <person name="Tettelin H."/>
            <person name="Glass J.I."/>
            <person name="Rusch D."/>
            <person name="Podicherti R."/>
            <person name="Tsui H.-C.T."/>
            <person name="Winkler M.E."/>
        </authorList>
    </citation>
    <scope>NUCLEOTIDE SEQUENCE</scope>
</reference>
<dbReference type="AlphaFoldDB" id="A0A381U2K0"/>
<name>A0A381U2K0_9ZZZZ</name>
<dbReference type="InterPro" id="IPR011049">
    <property type="entry name" value="Serralysin-like_metalloprot_C"/>
</dbReference>
<organism evidence="1">
    <name type="scientific">marine metagenome</name>
    <dbReference type="NCBI Taxonomy" id="408172"/>
    <lineage>
        <taxon>unclassified sequences</taxon>
        <taxon>metagenomes</taxon>
        <taxon>ecological metagenomes</taxon>
    </lineage>
</organism>
<evidence type="ECO:0000313" key="1">
    <source>
        <dbReference type="EMBL" id="SVA21527.1"/>
    </source>
</evidence>
<evidence type="ECO:0008006" key="2">
    <source>
        <dbReference type="Google" id="ProtNLM"/>
    </source>
</evidence>
<dbReference type="SUPFAM" id="SSF51120">
    <property type="entry name" value="beta-Roll"/>
    <property type="match status" value="1"/>
</dbReference>
<gene>
    <name evidence="1" type="ORF">METZ01_LOCUS74381</name>
</gene>
<dbReference type="Gene3D" id="2.150.10.10">
    <property type="entry name" value="Serralysin-like metalloprotease, C-terminal"/>
    <property type="match status" value="1"/>
</dbReference>
<sequence>MADNRATLTLFNTEPDMREAFRGPLRRVDLGMQDLRANESPVEGHEDYMAHRTRDASFEEVLHMVHDYGIKPALPQMQLDLIRITDAAMERGLWQGRQDDLENEPNEYVAAIYDNYLDLWTVPPTVYEGRPIETGRIPDGTSHFGIYGARGRAGLRNFDPEGLAILQEFFPPFLTYTPELPPEFTGAFSLQFDPDLRYTAKSQHLKDVTLTGDNNAGLIGNDWDNIFLGNAGDNMLRGNGGKDLLDGSAGIDTAIYAGNMADYEVIRDGNITRVIDKRAARDGADLLLNMERIAFADQVIDLRQRYRRLRINFDQ</sequence>
<proteinExistence type="predicted"/>